<dbReference type="RefSeq" id="WP_006552093.1">
    <property type="nucleotide sequence ID" value="NZ_AHBW01000038.1"/>
</dbReference>
<dbReference type="EMBL" id="AHBW01000038">
    <property type="protein sequence ID" value="EHK83825.1"/>
    <property type="molecule type" value="Genomic_DNA"/>
</dbReference>
<comment type="caution">
    <text evidence="2">The sequence shown here is derived from an EMBL/GenBank/DDBJ whole genome shotgun (WGS) entry which is preliminary data.</text>
</comment>
<feature type="transmembrane region" description="Helical" evidence="1">
    <location>
        <begin position="149"/>
        <end position="174"/>
    </location>
</feature>
<dbReference type="PATRIC" id="fig|1114960.4.peg.2167"/>
<gene>
    <name evidence="2" type="ORF">AK37_10641</name>
</gene>
<protein>
    <recommendedName>
        <fullName evidence="4">Transmembrane protein</fullName>
    </recommendedName>
</protein>
<evidence type="ECO:0008006" key="4">
    <source>
        <dbReference type="Google" id="ProtNLM"/>
    </source>
</evidence>
<evidence type="ECO:0000313" key="3">
    <source>
        <dbReference type="Proteomes" id="UP000005064"/>
    </source>
</evidence>
<dbReference type="PANTHER" id="PTHR42305">
    <property type="entry name" value="MEMBRANE PROTEIN RV1733C-RELATED"/>
    <property type="match status" value="1"/>
</dbReference>
<accession>H0JR42</accession>
<evidence type="ECO:0000256" key="1">
    <source>
        <dbReference type="SAM" id="Phobius"/>
    </source>
</evidence>
<keyword evidence="1" id="KW-1133">Transmembrane helix</keyword>
<dbReference type="InterPro" id="IPR039708">
    <property type="entry name" value="MT1774/Rv1733c-like"/>
</dbReference>
<keyword evidence="1" id="KW-0472">Membrane</keyword>
<feature type="transmembrane region" description="Helical" evidence="1">
    <location>
        <begin position="32"/>
        <end position="57"/>
    </location>
</feature>
<keyword evidence="1" id="KW-0812">Transmembrane</keyword>
<name>H0JR42_9NOCA</name>
<dbReference type="PANTHER" id="PTHR42305:SF1">
    <property type="entry name" value="MEMBRANE PROTEIN RV1733C-RELATED"/>
    <property type="match status" value="1"/>
</dbReference>
<reference evidence="2 3" key="1">
    <citation type="submission" date="2011-12" db="EMBL/GenBank/DDBJ databases">
        <authorList>
            <person name="Kriszt B."/>
            <person name="Tancsics A."/>
            <person name="Cserhati M."/>
            <person name="Toth A."/>
            <person name="Nagy I."/>
            <person name="Horvath B."/>
            <person name="Tamura T."/>
            <person name="Kukolya J."/>
            <person name="Szoboszlay S."/>
        </authorList>
    </citation>
    <scope>NUCLEOTIDE SEQUENCE [LARGE SCALE GENOMIC DNA]</scope>
    <source>
        <strain evidence="2 3">AK37</strain>
    </source>
</reference>
<dbReference type="Proteomes" id="UP000005064">
    <property type="component" value="Unassembled WGS sequence"/>
</dbReference>
<proteinExistence type="predicted"/>
<organism evidence="2 3">
    <name type="scientific">Rhodococcus pyridinivorans AK37</name>
    <dbReference type="NCBI Taxonomy" id="1114960"/>
    <lineage>
        <taxon>Bacteria</taxon>
        <taxon>Bacillati</taxon>
        <taxon>Actinomycetota</taxon>
        <taxon>Actinomycetes</taxon>
        <taxon>Mycobacteriales</taxon>
        <taxon>Nocardiaceae</taxon>
        <taxon>Rhodococcus</taxon>
    </lineage>
</organism>
<sequence length="225" mass="24652">MIREDTLAVRWWRLRPWSANPLLRGIDRVEAVAFMLLVGLMLLVVPVAGVVGTVSYAQFSEQSHQQVAEGRQVPAFVLDDDPDEASVPNPLAESSSSPGPALARWEVDGVEHIGRVGLEARGRAGETVRIWVDETGDYMPVPRTGIENALAALGAALAILVLGTVTCALTLFGVHVEMNRQRLSRWDRKWQEAGRLPGCRSDERRAAPVVMVIVVDLRVRGTRCA</sequence>
<dbReference type="AlphaFoldDB" id="H0JR42"/>
<evidence type="ECO:0000313" key="2">
    <source>
        <dbReference type="EMBL" id="EHK83825.1"/>
    </source>
</evidence>